<comment type="caution">
    <text evidence="4">The sequence shown here is derived from an EMBL/GenBank/DDBJ whole genome shotgun (WGS) entry which is preliminary data.</text>
</comment>
<evidence type="ECO:0000256" key="2">
    <source>
        <dbReference type="ARBA" id="ARBA00023180"/>
    </source>
</evidence>
<evidence type="ECO:0000256" key="1">
    <source>
        <dbReference type="ARBA" id="ARBA00023157"/>
    </source>
</evidence>
<gene>
    <name evidence="4" type="ORF">GHT09_009807</name>
</gene>
<dbReference type="Proteomes" id="UP000662637">
    <property type="component" value="Unassembled WGS sequence"/>
</dbReference>
<organism evidence="4 5">
    <name type="scientific">Marmota monax</name>
    <name type="common">Woodchuck</name>
    <dbReference type="NCBI Taxonomy" id="9995"/>
    <lineage>
        <taxon>Eukaryota</taxon>
        <taxon>Metazoa</taxon>
        <taxon>Chordata</taxon>
        <taxon>Craniata</taxon>
        <taxon>Vertebrata</taxon>
        <taxon>Euteleostomi</taxon>
        <taxon>Mammalia</taxon>
        <taxon>Eutheria</taxon>
        <taxon>Euarchontoglires</taxon>
        <taxon>Glires</taxon>
        <taxon>Rodentia</taxon>
        <taxon>Sciuromorpha</taxon>
        <taxon>Sciuridae</taxon>
        <taxon>Xerinae</taxon>
        <taxon>Marmotini</taxon>
        <taxon>Marmota</taxon>
    </lineage>
</organism>
<evidence type="ECO:0000256" key="3">
    <source>
        <dbReference type="SAM" id="MobiDB-lite"/>
    </source>
</evidence>
<sequence>MTSALEQLLGFRSSPSGGQLCLPTREARPSPPRVSGPVTRATHGQTTSVDPRGESVSYSVSSTALVTLAPRDIHSQIICVVGHVTLQGSLLHGTANLSDTIRGTGPCSPPQPTLTTQPAAPQGPLLQDLSGLGSNSQQCCHLPSHVDSCPVASMCWWLHFIDQQQLIQLSSSQSRALTCREGSLATVVAGPVVSDSLLCKPPVSEPLCMPGPLPKEALALLGGAQLSVP</sequence>
<dbReference type="EMBL" id="WJEC01001342">
    <property type="protein sequence ID" value="KAF7479060.1"/>
    <property type="molecule type" value="Genomic_DNA"/>
</dbReference>
<evidence type="ECO:0000313" key="5">
    <source>
        <dbReference type="Proteomes" id="UP000662637"/>
    </source>
</evidence>
<name>A0A834QKP0_MARMO</name>
<accession>A0A834QKP0</accession>
<keyword evidence="1" id="KW-1015">Disulfide bond</keyword>
<proteinExistence type="predicted"/>
<protein>
    <submittedName>
        <fullName evidence="4">Uncharacterized protein</fullName>
    </submittedName>
</protein>
<dbReference type="InterPro" id="IPR051755">
    <property type="entry name" value="Ig-like_CS_Receptor"/>
</dbReference>
<evidence type="ECO:0000313" key="4">
    <source>
        <dbReference type="EMBL" id="KAF7479060.1"/>
    </source>
</evidence>
<dbReference type="InterPro" id="IPR013783">
    <property type="entry name" value="Ig-like_fold"/>
</dbReference>
<feature type="region of interest" description="Disordered" evidence="3">
    <location>
        <begin position="16"/>
        <end position="55"/>
    </location>
</feature>
<feature type="compositionally biased region" description="Low complexity" evidence="3">
    <location>
        <begin position="113"/>
        <end position="124"/>
    </location>
</feature>
<dbReference type="AlphaFoldDB" id="A0A834QKP0"/>
<dbReference type="PANTHER" id="PTHR19971">
    <property type="entry name" value="SIGNAL-REGULATORY PROTEIN BETA"/>
    <property type="match status" value="1"/>
</dbReference>
<dbReference type="Gene3D" id="2.60.40.10">
    <property type="entry name" value="Immunoglobulins"/>
    <property type="match status" value="1"/>
</dbReference>
<reference evidence="4" key="1">
    <citation type="submission" date="2020-08" db="EMBL/GenBank/DDBJ databases">
        <authorList>
            <person name="Shumante A."/>
            <person name="Zimin A.V."/>
            <person name="Puiu D."/>
            <person name="Salzberg S.L."/>
        </authorList>
    </citation>
    <scope>NUCLEOTIDE SEQUENCE</scope>
    <source>
        <strain evidence="4">WC2-LM</strain>
        <tissue evidence="4">Liver</tissue>
    </source>
</reference>
<keyword evidence="2" id="KW-0325">Glycoprotein</keyword>
<feature type="region of interest" description="Disordered" evidence="3">
    <location>
        <begin position="101"/>
        <end position="126"/>
    </location>
</feature>